<feature type="compositionally biased region" description="Polar residues" evidence="1">
    <location>
        <begin position="67"/>
        <end position="141"/>
    </location>
</feature>
<proteinExistence type="predicted"/>
<name>A0A6A0H6C2_HYAAZ</name>
<evidence type="ECO:0000313" key="2">
    <source>
        <dbReference type="EMBL" id="KAA0201290.1"/>
    </source>
</evidence>
<reference evidence="2" key="1">
    <citation type="submission" date="2014-08" db="EMBL/GenBank/DDBJ databases">
        <authorList>
            <person name="Murali S."/>
            <person name="Richards S."/>
            <person name="Bandaranaike D."/>
            <person name="Bellair M."/>
            <person name="Blankenburg K."/>
            <person name="Chao H."/>
            <person name="Dinh H."/>
            <person name="Doddapaneni H."/>
            <person name="Dugan-Rocha S."/>
            <person name="Elkadiri S."/>
            <person name="Gnanaolivu R."/>
            <person name="Hughes D."/>
            <person name="Lee S."/>
            <person name="Li M."/>
            <person name="Ming W."/>
            <person name="Munidasa M."/>
            <person name="Muniz J."/>
            <person name="Nguyen L."/>
            <person name="Osuji N."/>
            <person name="Pu L.-L."/>
            <person name="Puazo M."/>
            <person name="Skinner E."/>
            <person name="Qu C."/>
            <person name="Quiroz J."/>
            <person name="Raj R."/>
            <person name="Weissenberger G."/>
            <person name="Xin Y."/>
            <person name="Zou X."/>
            <person name="Han Y."/>
            <person name="Worley K."/>
            <person name="Muzny D."/>
            <person name="Gibbs R."/>
        </authorList>
    </citation>
    <scope>NUCLEOTIDE SEQUENCE</scope>
    <source>
        <strain evidence="2">HAZT.00-mixed</strain>
        <tissue evidence="2">Whole organism</tissue>
    </source>
</reference>
<reference evidence="2" key="3">
    <citation type="submission" date="2019-06" db="EMBL/GenBank/DDBJ databases">
        <authorList>
            <person name="Poynton C."/>
            <person name="Hasenbein S."/>
            <person name="Benoit J.B."/>
            <person name="Sepulveda M.S."/>
            <person name="Poelchau M.F."/>
            <person name="Murali S.C."/>
            <person name="Chen S."/>
            <person name="Glastad K.M."/>
            <person name="Werren J.H."/>
            <person name="Vineis J.H."/>
            <person name="Bowen J.L."/>
            <person name="Friedrich M."/>
            <person name="Jones J."/>
            <person name="Robertson H.M."/>
            <person name="Feyereisen R."/>
            <person name="Mechler-Hickson A."/>
            <person name="Mathers N."/>
            <person name="Lee C.E."/>
            <person name="Colbourne J.K."/>
            <person name="Biales A."/>
            <person name="Johnston J.S."/>
            <person name="Wellborn G.A."/>
            <person name="Rosendale A.J."/>
            <person name="Cridge A.G."/>
            <person name="Munoz-Torres M.C."/>
            <person name="Bain P.A."/>
            <person name="Manny A.R."/>
            <person name="Major K.M."/>
            <person name="Lambert F.N."/>
            <person name="Vulpe C.D."/>
            <person name="Tuck P."/>
            <person name="Blalock B.J."/>
            <person name="Lin Y.-Y."/>
            <person name="Smith M.E."/>
            <person name="Ochoa-Acuna H."/>
            <person name="Chen M.-J.M."/>
            <person name="Childers C.P."/>
            <person name="Qu J."/>
            <person name="Dugan S."/>
            <person name="Lee S.L."/>
            <person name="Chao H."/>
            <person name="Dinh H."/>
            <person name="Han Y."/>
            <person name="Doddapaneni H."/>
            <person name="Worley K.C."/>
            <person name="Muzny D.M."/>
            <person name="Gibbs R.A."/>
            <person name="Richards S."/>
        </authorList>
    </citation>
    <scope>NUCLEOTIDE SEQUENCE</scope>
    <source>
        <strain evidence="2">HAZT.00-mixed</strain>
        <tissue evidence="2">Whole organism</tissue>
    </source>
</reference>
<dbReference type="EMBL" id="JQDR03005701">
    <property type="protein sequence ID" value="KAA0201290.1"/>
    <property type="molecule type" value="Genomic_DNA"/>
</dbReference>
<organism evidence="2">
    <name type="scientific">Hyalella azteca</name>
    <name type="common">Amphipod</name>
    <dbReference type="NCBI Taxonomy" id="294128"/>
    <lineage>
        <taxon>Eukaryota</taxon>
        <taxon>Metazoa</taxon>
        <taxon>Ecdysozoa</taxon>
        <taxon>Arthropoda</taxon>
        <taxon>Crustacea</taxon>
        <taxon>Multicrustacea</taxon>
        <taxon>Malacostraca</taxon>
        <taxon>Eumalacostraca</taxon>
        <taxon>Peracarida</taxon>
        <taxon>Amphipoda</taxon>
        <taxon>Senticaudata</taxon>
        <taxon>Talitrida</taxon>
        <taxon>Talitroidea</taxon>
        <taxon>Hyalellidae</taxon>
        <taxon>Hyalella</taxon>
    </lineage>
</organism>
<dbReference type="AlphaFoldDB" id="A0A6A0H6C2"/>
<gene>
    <name evidence="2" type="ORF">HAZT_HAZT002309</name>
</gene>
<accession>A0A6A0H6C2</accession>
<sequence>MKRRKFTAYKLYRNFSVSLAHKRLSGRGFLDFEAPEADQDPGQRADERVDERRDVCHAGVCICQSITSPSSHPETPVQSITSPSSHPETPVQSITSPSSHPETPVQSITSPSSHPETPVQSITSPSSHPETPVQSITSPSSGEGKRKAASHERRQLIYPGAFFQRKVAACAPTFVLHANINE</sequence>
<feature type="region of interest" description="Disordered" evidence="1">
    <location>
        <begin position="67"/>
        <end position="151"/>
    </location>
</feature>
<evidence type="ECO:0000256" key="1">
    <source>
        <dbReference type="SAM" id="MobiDB-lite"/>
    </source>
</evidence>
<reference evidence="2" key="2">
    <citation type="journal article" date="2018" name="Environ. Sci. Technol.">
        <title>The Toxicogenome of Hyalella azteca: A Model for Sediment Ecotoxicology and Evolutionary Toxicology.</title>
        <authorList>
            <person name="Poynton H.C."/>
            <person name="Hasenbein S."/>
            <person name="Benoit J.B."/>
            <person name="Sepulveda M.S."/>
            <person name="Poelchau M.F."/>
            <person name="Hughes D.S.T."/>
            <person name="Murali S.C."/>
            <person name="Chen S."/>
            <person name="Glastad K.M."/>
            <person name="Goodisman M.A.D."/>
            <person name="Werren J.H."/>
            <person name="Vineis J.H."/>
            <person name="Bowen J.L."/>
            <person name="Friedrich M."/>
            <person name="Jones J."/>
            <person name="Robertson H.M."/>
            <person name="Feyereisen R."/>
            <person name="Mechler-Hickson A."/>
            <person name="Mathers N."/>
            <person name="Lee C.E."/>
            <person name="Colbourne J.K."/>
            <person name="Biales A."/>
            <person name="Johnston J.S."/>
            <person name="Wellborn G.A."/>
            <person name="Rosendale A.J."/>
            <person name="Cridge A.G."/>
            <person name="Munoz-Torres M.C."/>
            <person name="Bain P.A."/>
            <person name="Manny A.R."/>
            <person name="Major K.M."/>
            <person name="Lambert F.N."/>
            <person name="Vulpe C.D."/>
            <person name="Tuck P."/>
            <person name="Blalock B.J."/>
            <person name="Lin Y.Y."/>
            <person name="Smith M.E."/>
            <person name="Ochoa-Acuna H."/>
            <person name="Chen M.M."/>
            <person name="Childers C.P."/>
            <person name="Qu J."/>
            <person name="Dugan S."/>
            <person name="Lee S.L."/>
            <person name="Chao H."/>
            <person name="Dinh H."/>
            <person name="Han Y."/>
            <person name="Doddapaneni H."/>
            <person name="Worley K.C."/>
            <person name="Muzny D.M."/>
            <person name="Gibbs R.A."/>
            <person name="Richards S."/>
        </authorList>
    </citation>
    <scope>NUCLEOTIDE SEQUENCE</scope>
    <source>
        <strain evidence="2">HAZT.00-mixed</strain>
        <tissue evidence="2">Whole organism</tissue>
    </source>
</reference>
<dbReference type="Proteomes" id="UP000711488">
    <property type="component" value="Unassembled WGS sequence"/>
</dbReference>
<comment type="caution">
    <text evidence="2">The sequence shown here is derived from an EMBL/GenBank/DDBJ whole genome shotgun (WGS) entry which is preliminary data.</text>
</comment>
<protein>
    <submittedName>
        <fullName evidence="2">Uncharacterized protein</fullName>
    </submittedName>
</protein>